<evidence type="ECO:0000313" key="1">
    <source>
        <dbReference type="EMBL" id="KAJ1165866.1"/>
    </source>
</evidence>
<organism evidence="1 2">
    <name type="scientific">Pleurodeles waltl</name>
    <name type="common">Iberian ribbed newt</name>
    <dbReference type="NCBI Taxonomy" id="8319"/>
    <lineage>
        <taxon>Eukaryota</taxon>
        <taxon>Metazoa</taxon>
        <taxon>Chordata</taxon>
        <taxon>Craniata</taxon>
        <taxon>Vertebrata</taxon>
        <taxon>Euteleostomi</taxon>
        <taxon>Amphibia</taxon>
        <taxon>Batrachia</taxon>
        <taxon>Caudata</taxon>
        <taxon>Salamandroidea</taxon>
        <taxon>Salamandridae</taxon>
        <taxon>Pleurodelinae</taxon>
        <taxon>Pleurodeles</taxon>
    </lineage>
</organism>
<gene>
    <name evidence="1" type="ORF">NDU88_006283</name>
</gene>
<protein>
    <submittedName>
        <fullName evidence="1">Uncharacterized protein</fullName>
    </submittedName>
</protein>
<keyword evidence="2" id="KW-1185">Reference proteome</keyword>
<evidence type="ECO:0000313" key="2">
    <source>
        <dbReference type="Proteomes" id="UP001066276"/>
    </source>
</evidence>
<sequence>MRAHKRGLQQAPLALESGGECCVPGLEERPLGGAANMAAPSEKSVPGLVGVNRLQLEDGQRDVVGQEEPRAYWPGCEAPHVSGGHGVISVHQRFGRPAGGQVPVGVRAPPGHHPEERAQPGAVRLTSRDLASRDGRSLDPILSVHESFLDSRSTMSGVINEEELDYEEETPGSGEQAVAVPQAKTSGQVVQGDRLSGRRDVTAHLCRGAVRREGGVEACEKRREDAVQLVMQQIELGLSAVTISGCVGGPDGCCNVWIVGHSFVRWAEKQATSRHFGKQLGLDGTRIQISWVEVGLFRQDGVHLTFMGNELYLLELRMLIADLLGERLWDH</sequence>
<reference evidence="1" key="1">
    <citation type="journal article" date="2022" name="bioRxiv">
        <title>Sequencing and chromosome-scale assembly of the giantPleurodeles waltlgenome.</title>
        <authorList>
            <person name="Brown T."/>
            <person name="Elewa A."/>
            <person name="Iarovenko S."/>
            <person name="Subramanian E."/>
            <person name="Araus A.J."/>
            <person name="Petzold A."/>
            <person name="Susuki M."/>
            <person name="Suzuki K.-i.T."/>
            <person name="Hayashi T."/>
            <person name="Toyoda A."/>
            <person name="Oliveira C."/>
            <person name="Osipova E."/>
            <person name="Leigh N.D."/>
            <person name="Simon A."/>
            <person name="Yun M.H."/>
        </authorList>
    </citation>
    <scope>NUCLEOTIDE SEQUENCE</scope>
    <source>
        <strain evidence="1">20211129_DDA</strain>
        <tissue evidence="1">Liver</tissue>
    </source>
</reference>
<comment type="caution">
    <text evidence="1">The sequence shown here is derived from an EMBL/GenBank/DDBJ whole genome shotgun (WGS) entry which is preliminary data.</text>
</comment>
<dbReference type="EMBL" id="JANPWB010000008">
    <property type="protein sequence ID" value="KAJ1165866.1"/>
    <property type="molecule type" value="Genomic_DNA"/>
</dbReference>
<dbReference type="AlphaFoldDB" id="A0AAV7SPD0"/>
<name>A0AAV7SPD0_PLEWA</name>
<dbReference type="Proteomes" id="UP001066276">
    <property type="component" value="Chromosome 4_2"/>
</dbReference>
<accession>A0AAV7SPD0</accession>
<proteinExistence type="predicted"/>